<gene>
    <name evidence="1" type="ORF">CFP56_037587</name>
</gene>
<dbReference type="Proteomes" id="UP000237347">
    <property type="component" value="Unassembled WGS sequence"/>
</dbReference>
<reference evidence="1 2" key="1">
    <citation type="journal article" date="2018" name="Sci. Data">
        <title>The draft genome sequence of cork oak.</title>
        <authorList>
            <person name="Ramos A.M."/>
            <person name="Usie A."/>
            <person name="Barbosa P."/>
            <person name="Barros P.M."/>
            <person name="Capote T."/>
            <person name="Chaves I."/>
            <person name="Simoes F."/>
            <person name="Abreu I."/>
            <person name="Carrasquinho I."/>
            <person name="Faro C."/>
            <person name="Guimaraes J.B."/>
            <person name="Mendonca D."/>
            <person name="Nobrega F."/>
            <person name="Rodrigues L."/>
            <person name="Saibo N.J.M."/>
            <person name="Varela M.C."/>
            <person name="Egas C."/>
            <person name="Matos J."/>
            <person name="Miguel C.M."/>
            <person name="Oliveira M.M."/>
            <person name="Ricardo C.P."/>
            <person name="Goncalves S."/>
        </authorList>
    </citation>
    <scope>NUCLEOTIDE SEQUENCE [LARGE SCALE GENOMIC DNA]</scope>
    <source>
        <strain evidence="2">cv. HL8</strain>
    </source>
</reference>
<organism evidence="1 2">
    <name type="scientific">Quercus suber</name>
    <name type="common">Cork oak</name>
    <dbReference type="NCBI Taxonomy" id="58331"/>
    <lineage>
        <taxon>Eukaryota</taxon>
        <taxon>Viridiplantae</taxon>
        <taxon>Streptophyta</taxon>
        <taxon>Embryophyta</taxon>
        <taxon>Tracheophyta</taxon>
        <taxon>Spermatophyta</taxon>
        <taxon>Magnoliopsida</taxon>
        <taxon>eudicotyledons</taxon>
        <taxon>Gunneridae</taxon>
        <taxon>Pentapetalae</taxon>
        <taxon>rosids</taxon>
        <taxon>fabids</taxon>
        <taxon>Fagales</taxon>
        <taxon>Fagaceae</taxon>
        <taxon>Quercus</taxon>
    </lineage>
</organism>
<evidence type="ECO:0000313" key="2">
    <source>
        <dbReference type="Proteomes" id="UP000237347"/>
    </source>
</evidence>
<protein>
    <submittedName>
        <fullName evidence="1">Uncharacterized protein</fullName>
    </submittedName>
</protein>
<dbReference type="AlphaFoldDB" id="A0AAW0J465"/>
<comment type="caution">
    <text evidence="1">The sequence shown here is derived from an EMBL/GenBank/DDBJ whole genome shotgun (WGS) entry which is preliminary data.</text>
</comment>
<keyword evidence="2" id="KW-1185">Reference proteome</keyword>
<sequence>MKLMNNGKRERERYHGGVRLASSVFDGADRSPIRLALAQLHLAKFYILEVQGCEGCRANQLNFGLDAFILPLAMER</sequence>
<dbReference type="EMBL" id="PKMF04000698">
    <property type="protein sequence ID" value="KAK7821544.1"/>
    <property type="molecule type" value="Genomic_DNA"/>
</dbReference>
<evidence type="ECO:0000313" key="1">
    <source>
        <dbReference type="EMBL" id="KAK7821544.1"/>
    </source>
</evidence>
<proteinExistence type="predicted"/>
<accession>A0AAW0J465</accession>
<name>A0AAW0J465_QUESU</name>